<keyword evidence="1" id="KW-0966">Cell projection</keyword>
<gene>
    <name evidence="1" type="primary">flaF</name>
    <name evidence="1" type="ORF">GLS40_01290</name>
</gene>
<dbReference type="GO" id="GO:0044781">
    <property type="term" value="P:bacterial-type flagellum organization"/>
    <property type="evidence" value="ECO:0007669"/>
    <property type="project" value="InterPro"/>
</dbReference>
<dbReference type="RefSeq" id="WP_160380791.1">
    <property type="nucleotide sequence ID" value="NZ_WNXQ01000001.1"/>
</dbReference>
<accession>A0A844WAE5</accession>
<name>A0A844WAE5_9RHOB</name>
<keyword evidence="2" id="KW-1185">Reference proteome</keyword>
<evidence type="ECO:0000313" key="2">
    <source>
        <dbReference type="Proteomes" id="UP000443843"/>
    </source>
</evidence>
<dbReference type="Pfam" id="PF07309">
    <property type="entry name" value="FlaF"/>
    <property type="match status" value="1"/>
</dbReference>
<proteinExistence type="predicted"/>
<comment type="caution">
    <text evidence="1">The sequence shown here is derived from an EMBL/GenBank/DDBJ whole genome shotgun (WGS) entry which is preliminary data.</text>
</comment>
<dbReference type="InterPro" id="IPR010845">
    <property type="entry name" value="FlaF"/>
</dbReference>
<dbReference type="AlphaFoldDB" id="A0A844WAE5"/>
<organism evidence="1 2">
    <name type="scientific">Pseudooceanicola pacificus</name>
    <dbReference type="NCBI Taxonomy" id="2676438"/>
    <lineage>
        <taxon>Bacteria</taxon>
        <taxon>Pseudomonadati</taxon>
        <taxon>Pseudomonadota</taxon>
        <taxon>Alphaproteobacteria</taxon>
        <taxon>Rhodobacterales</taxon>
        <taxon>Paracoccaceae</taxon>
        <taxon>Pseudooceanicola</taxon>
    </lineage>
</organism>
<sequence length="127" mass="13569">MTASALAKRAYGTASSSIRTSRGIEYDLFARTTHQLVQAARKAKSDFPGLVKAIHRNRQLWTLLATDVASEGNGLPADLRARIFYLAEFTQTHSSAVLRGEASAAALIELNAAIMRGLRPAGAGTGR</sequence>
<protein>
    <submittedName>
        <fullName evidence="1">Flagellar biosynthesis regulator FlaF</fullName>
    </submittedName>
</protein>
<reference evidence="1 2" key="1">
    <citation type="submission" date="2019-11" db="EMBL/GenBank/DDBJ databases">
        <title>Pseudooceanicola pacifica sp. nov., isolated from deep-sea sediment of the Pacific Ocean.</title>
        <authorList>
            <person name="Lyu L."/>
        </authorList>
    </citation>
    <scope>NUCLEOTIDE SEQUENCE [LARGE SCALE GENOMIC DNA]</scope>
    <source>
        <strain evidence="1 2">216_PA32_1</strain>
    </source>
</reference>
<dbReference type="Proteomes" id="UP000443843">
    <property type="component" value="Unassembled WGS sequence"/>
</dbReference>
<keyword evidence="1" id="KW-0282">Flagellum</keyword>
<evidence type="ECO:0000313" key="1">
    <source>
        <dbReference type="EMBL" id="MWB76652.1"/>
    </source>
</evidence>
<keyword evidence="1" id="KW-0969">Cilium</keyword>
<dbReference type="NCBIfam" id="NF009435">
    <property type="entry name" value="PRK12794.1"/>
    <property type="match status" value="1"/>
</dbReference>
<dbReference type="EMBL" id="WNXQ01000001">
    <property type="protein sequence ID" value="MWB76652.1"/>
    <property type="molecule type" value="Genomic_DNA"/>
</dbReference>